<accession>A0ABD5Q2V1</accession>
<organism evidence="2 3">
    <name type="scientific">Halorussus aquaticus</name>
    <dbReference type="NCBI Taxonomy" id="2953748"/>
    <lineage>
        <taxon>Archaea</taxon>
        <taxon>Methanobacteriati</taxon>
        <taxon>Methanobacteriota</taxon>
        <taxon>Stenosarchaea group</taxon>
        <taxon>Halobacteria</taxon>
        <taxon>Halobacteriales</taxon>
        <taxon>Haladaptataceae</taxon>
        <taxon>Halorussus</taxon>
    </lineage>
</organism>
<feature type="transmembrane region" description="Helical" evidence="1">
    <location>
        <begin position="53"/>
        <end position="71"/>
    </location>
</feature>
<keyword evidence="1" id="KW-0472">Membrane</keyword>
<dbReference type="AlphaFoldDB" id="A0ABD5Q2V1"/>
<comment type="caution">
    <text evidence="2">The sequence shown here is derived from an EMBL/GenBank/DDBJ whole genome shotgun (WGS) entry which is preliminary data.</text>
</comment>
<evidence type="ECO:0000313" key="3">
    <source>
        <dbReference type="Proteomes" id="UP001595945"/>
    </source>
</evidence>
<keyword evidence="1" id="KW-1133">Transmembrane helix</keyword>
<feature type="transmembrane region" description="Helical" evidence="1">
    <location>
        <begin position="83"/>
        <end position="104"/>
    </location>
</feature>
<keyword evidence="3" id="KW-1185">Reference proteome</keyword>
<evidence type="ECO:0000313" key="2">
    <source>
        <dbReference type="EMBL" id="MFC4824985.1"/>
    </source>
</evidence>
<gene>
    <name evidence="2" type="ORF">ACFO9K_12020</name>
</gene>
<keyword evidence="1" id="KW-0812">Transmembrane</keyword>
<evidence type="ECO:0000256" key="1">
    <source>
        <dbReference type="SAM" id="Phobius"/>
    </source>
</evidence>
<protein>
    <submittedName>
        <fullName evidence="2">DUF4383 domain-containing protein</fullName>
    </submittedName>
</protein>
<name>A0ABD5Q2V1_9EURY</name>
<dbReference type="RefSeq" id="WP_254269308.1">
    <property type="nucleotide sequence ID" value="NZ_CP100400.1"/>
</dbReference>
<feature type="transmembrane region" description="Helical" evidence="1">
    <location>
        <begin position="20"/>
        <end position="47"/>
    </location>
</feature>
<dbReference type="Proteomes" id="UP001595945">
    <property type="component" value="Unassembled WGS sequence"/>
</dbReference>
<dbReference type="GeneID" id="73044313"/>
<dbReference type="Pfam" id="PF14325">
    <property type="entry name" value="DUF4383"/>
    <property type="match status" value="1"/>
</dbReference>
<reference evidence="2 3" key="1">
    <citation type="journal article" date="2019" name="Int. J. Syst. Evol. Microbiol.">
        <title>The Global Catalogue of Microorganisms (GCM) 10K type strain sequencing project: providing services to taxonomists for standard genome sequencing and annotation.</title>
        <authorList>
            <consortium name="The Broad Institute Genomics Platform"/>
            <consortium name="The Broad Institute Genome Sequencing Center for Infectious Disease"/>
            <person name="Wu L."/>
            <person name="Ma J."/>
        </authorList>
    </citation>
    <scope>NUCLEOTIDE SEQUENCE [LARGE SCALE GENOMIC DNA]</scope>
    <source>
        <strain evidence="2 3">XZYJ18</strain>
    </source>
</reference>
<proteinExistence type="predicted"/>
<sequence>MADSDLSGDDRIRGGTQISVTVVLGGVLLVMGIVGFASGGQLLVFGVNPFHNVFHLLTGALAITAGLYADGVYADEFNKTAGVVYGLLVIFQLVAPDAAAALLNADLADLWLHVGLALAFGGVGFALPDRERRATETGQAAERSGR</sequence>
<feature type="transmembrane region" description="Helical" evidence="1">
    <location>
        <begin position="110"/>
        <end position="127"/>
    </location>
</feature>
<dbReference type="EMBL" id="JBHSHT010000001">
    <property type="protein sequence ID" value="MFC4824985.1"/>
    <property type="molecule type" value="Genomic_DNA"/>
</dbReference>